<feature type="repeat" description="WD" evidence="4">
    <location>
        <begin position="17"/>
        <end position="48"/>
    </location>
</feature>
<accession>A0A2J7PVL8</accession>
<keyword evidence="3" id="KW-0677">Repeat</keyword>
<dbReference type="PROSITE" id="PS50082">
    <property type="entry name" value="WD_REPEATS_2"/>
    <property type="match status" value="12"/>
</dbReference>
<dbReference type="SMART" id="SM00320">
    <property type="entry name" value="WD40"/>
    <property type="match status" value="14"/>
</dbReference>
<feature type="repeat" description="WD" evidence="4">
    <location>
        <begin position="63"/>
        <end position="104"/>
    </location>
</feature>
<dbReference type="PROSITE" id="PS51698">
    <property type="entry name" value="U_BOX"/>
    <property type="match status" value="1"/>
</dbReference>
<protein>
    <recommendedName>
        <fullName evidence="1">WD repeat, SAM and U-box domain-containing protein 1</fullName>
    </recommendedName>
</protein>
<keyword evidence="2 4" id="KW-0853">WD repeat</keyword>
<dbReference type="SUPFAM" id="SSF50978">
    <property type="entry name" value="WD40 repeat-like"/>
    <property type="match status" value="3"/>
</dbReference>
<feature type="repeat" description="WD" evidence="4">
    <location>
        <begin position="678"/>
        <end position="711"/>
    </location>
</feature>
<dbReference type="PANTHER" id="PTHR19848:SF8">
    <property type="entry name" value="F-BOX AND WD REPEAT DOMAIN CONTAINING 7"/>
    <property type="match status" value="1"/>
</dbReference>
<dbReference type="PROSITE" id="PS50294">
    <property type="entry name" value="WD_REPEATS_REGION"/>
    <property type="match status" value="10"/>
</dbReference>
<feature type="domain" description="SAM" evidence="5">
    <location>
        <begin position="735"/>
        <end position="799"/>
    </location>
</feature>
<dbReference type="InterPro" id="IPR001680">
    <property type="entry name" value="WD40_rpt"/>
</dbReference>
<evidence type="ECO:0000259" key="5">
    <source>
        <dbReference type="PROSITE" id="PS50105"/>
    </source>
</evidence>
<evidence type="ECO:0000256" key="1">
    <source>
        <dbReference type="ARBA" id="ARBA00020894"/>
    </source>
</evidence>
<dbReference type="Pfam" id="PF04564">
    <property type="entry name" value="U-box"/>
    <property type="match status" value="1"/>
</dbReference>
<dbReference type="InParanoid" id="A0A2J7PVL8"/>
<evidence type="ECO:0000256" key="2">
    <source>
        <dbReference type="ARBA" id="ARBA00022574"/>
    </source>
</evidence>
<feature type="domain" description="U-box" evidence="6">
    <location>
        <begin position="811"/>
        <end position="885"/>
    </location>
</feature>
<dbReference type="InterPro" id="IPR015943">
    <property type="entry name" value="WD40/YVTN_repeat-like_dom_sf"/>
</dbReference>
<keyword evidence="8" id="KW-1185">Reference proteome</keyword>
<dbReference type="InterPro" id="IPR001660">
    <property type="entry name" value="SAM"/>
</dbReference>
<dbReference type="Gene3D" id="2.130.10.10">
    <property type="entry name" value="YVTN repeat-like/Quinoprotein amine dehydrogenase"/>
    <property type="match status" value="5"/>
</dbReference>
<proteinExistence type="predicted"/>
<reference evidence="7 8" key="1">
    <citation type="submission" date="2017-12" db="EMBL/GenBank/DDBJ databases">
        <title>Hemimetabolous genomes reveal molecular basis of termite eusociality.</title>
        <authorList>
            <person name="Harrison M.C."/>
            <person name="Jongepier E."/>
            <person name="Robertson H.M."/>
            <person name="Arning N."/>
            <person name="Bitard-Feildel T."/>
            <person name="Chao H."/>
            <person name="Childers C.P."/>
            <person name="Dinh H."/>
            <person name="Doddapaneni H."/>
            <person name="Dugan S."/>
            <person name="Gowin J."/>
            <person name="Greiner C."/>
            <person name="Han Y."/>
            <person name="Hu H."/>
            <person name="Hughes D.S.T."/>
            <person name="Huylmans A.-K."/>
            <person name="Kemena C."/>
            <person name="Kremer L.P.M."/>
            <person name="Lee S.L."/>
            <person name="Lopez-Ezquerra A."/>
            <person name="Mallet L."/>
            <person name="Monroy-Kuhn J.M."/>
            <person name="Moser A."/>
            <person name="Murali S.C."/>
            <person name="Muzny D.M."/>
            <person name="Otani S."/>
            <person name="Piulachs M.-D."/>
            <person name="Poelchau M."/>
            <person name="Qu J."/>
            <person name="Schaub F."/>
            <person name="Wada-Katsumata A."/>
            <person name="Worley K.C."/>
            <person name="Xie Q."/>
            <person name="Ylla G."/>
            <person name="Poulsen M."/>
            <person name="Gibbs R.A."/>
            <person name="Schal C."/>
            <person name="Richards S."/>
            <person name="Belles X."/>
            <person name="Korb J."/>
            <person name="Bornberg-Bauer E."/>
        </authorList>
    </citation>
    <scope>NUCLEOTIDE SEQUENCE [LARGE SCALE GENOMIC DNA]</scope>
    <source>
        <tissue evidence="7">Whole body</tissue>
    </source>
</reference>
<feature type="repeat" description="WD" evidence="4">
    <location>
        <begin position="106"/>
        <end position="147"/>
    </location>
</feature>
<dbReference type="InterPro" id="IPR020472">
    <property type="entry name" value="WD40_PAC1"/>
</dbReference>
<dbReference type="AlphaFoldDB" id="A0A2J7PVL8"/>
<dbReference type="PRINTS" id="PR00320">
    <property type="entry name" value="GPROTEINBRPT"/>
</dbReference>
<dbReference type="InterPro" id="IPR013761">
    <property type="entry name" value="SAM/pointed_sf"/>
</dbReference>
<dbReference type="Proteomes" id="UP000235965">
    <property type="component" value="Unassembled WGS sequence"/>
</dbReference>
<dbReference type="Gene3D" id="3.30.40.10">
    <property type="entry name" value="Zinc/RING finger domain, C3HC4 (zinc finger)"/>
    <property type="match status" value="1"/>
</dbReference>
<feature type="repeat" description="WD" evidence="4">
    <location>
        <begin position="267"/>
        <end position="299"/>
    </location>
</feature>
<name>A0A2J7PVL8_9NEOP</name>
<dbReference type="InterPro" id="IPR003613">
    <property type="entry name" value="Ubox_domain"/>
</dbReference>
<dbReference type="SUPFAM" id="SSF57850">
    <property type="entry name" value="RING/U-box"/>
    <property type="match status" value="1"/>
</dbReference>
<feature type="repeat" description="WD" evidence="4">
    <location>
        <begin position="482"/>
        <end position="514"/>
    </location>
</feature>
<dbReference type="PROSITE" id="PS00678">
    <property type="entry name" value="WD_REPEATS_1"/>
    <property type="match status" value="5"/>
</dbReference>
<dbReference type="SMART" id="SM00504">
    <property type="entry name" value="Ubox"/>
    <property type="match status" value="1"/>
</dbReference>
<evidence type="ECO:0000256" key="4">
    <source>
        <dbReference type="PROSITE-ProRule" id="PRU00221"/>
    </source>
</evidence>
<dbReference type="GO" id="GO:0016567">
    <property type="term" value="P:protein ubiquitination"/>
    <property type="evidence" value="ECO:0007669"/>
    <property type="project" value="InterPro"/>
</dbReference>
<feature type="repeat" description="WD" evidence="4">
    <location>
        <begin position="439"/>
        <end position="480"/>
    </location>
</feature>
<dbReference type="CDD" id="cd16655">
    <property type="entry name" value="RING-Ubox_WDSUB1-like"/>
    <property type="match status" value="1"/>
</dbReference>
<feature type="repeat" description="WD" evidence="4">
    <location>
        <begin position="308"/>
        <end position="341"/>
    </location>
</feature>
<dbReference type="OrthoDB" id="10064100at2759"/>
<dbReference type="PANTHER" id="PTHR19848">
    <property type="entry name" value="WD40 REPEAT PROTEIN"/>
    <property type="match status" value="1"/>
</dbReference>
<feature type="repeat" description="WD" evidence="4">
    <location>
        <begin position="635"/>
        <end position="677"/>
    </location>
</feature>
<feature type="repeat" description="WD" evidence="4">
    <location>
        <begin position="393"/>
        <end position="423"/>
    </location>
</feature>
<gene>
    <name evidence="7" type="primary">WDSUB1</name>
    <name evidence="7" type="ORF">B7P43_G09702</name>
</gene>
<evidence type="ECO:0000256" key="3">
    <source>
        <dbReference type="ARBA" id="ARBA00022737"/>
    </source>
</evidence>
<sequence>MIRMMSIGENIESLQILEAHSSDVTCCDFGGNFYLASGSGDKTVRVWEWSAGEGYVEMSYSPLTGHKYGVTCIRFSPQGTMLATSSVDGSTMLWSVHSGVRIHTFIQVSGGAVRTCRFTPDSTLLVSAGDDGSVCVWDMVHRNLVRTFQQHEGTVQSVSFTPDSQYLLTTCTLGVMKMWHASDNSDVSHGDAIVCLASVDDAHDLGVVSSDFSPHQELLDEDGSLNNRYLLATCGNDNVVKLWHVVVGQYVKHLDMTPCELSIYLTLEGHTSAMMCVRFSPSGSYLASSSLDKTLRIWETSGNCVAVLEGHSRYVTCCTFSRDSSLLASGSNDKRVMVWNLGGKLSLDSELVKPCRALSHFGNSNSECCGLWEQEVVKQAEGDGNTVKIFQRLEEQSAAVNTCAFYSNKFIASGSGDKMVRLWVRNEEGRFEESESSPMEGHRYGVNQVEFSPNGELLASCSLDGSTILWDAESGRRGRPSFQVSGSGVRTCRFSPDGHLLVTAGDDEKAFVWSTNIMEQHMVVEGHNDAIAATAFTPDSQYLITACSDGHMKLWCVAPCSEQCLLTQEDAHDLGVQSCDFSPTEGIAASKQSNSKRYRYLLATCGNDSLVKLWYILAFPTDKEFAVDCVLRRQLTGHGGNVMCVRFTPITGEILASTATDKTIRLWNVYSGECVHVLESDDSMVTTCAFSGDSSLLATGSLDGTLLVWELPQQLVFQAIAATSLRSHSKPLLNWNAEDVKCWLKGLGMVHAAERVRETNLNGGWLITLTFDEILDMLQIDDGEERERLTLHLYWLRKEDNGIPEVPLDMDIPHEFLCPITHEIMHDPVVCSDGFTYERAAINEWLLSGKFSSPMTNAQLTDIQLNSNTNLKTRICQFLYGENVL</sequence>
<dbReference type="CDD" id="cd00200">
    <property type="entry name" value="WD40"/>
    <property type="match status" value="2"/>
</dbReference>
<dbReference type="InterPro" id="IPR036322">
    <property type="entry name" value="WD40_repeat_dom_sf"/>
</dbReference>
<feature type="repeat" description="WD" evidence="4">
    <location>
        <begin position="524"/>
        <end position="555"/>
    </location>
</feature>
<dbReference type="GO" id="GO:0004842">
    <property type="term" value="F:ubiquitin-protein transferase activity"/>
    <property type="evidence" value="ECO:0007669"/>
    <property type="project" value="InterPro"/>
</dbReference>
<comment type="caution">
    <text evidence="7">The sequence shown here is derived from an EMBL/GenBank/DDBJ whole genome shotgun (WGS) entry which is preliminary data.</text>
</comment>
<dbReference type="STRING" id="105785.A0A2J7PVL8"/>
<dbReference type="PROSITE" id="PS50105">
    <property type="entry name" value="SAM_DOMAIN"/>
    <property type="match status" value="1"/>
</dbReference>
<evidence type="ECO:0000313" key="8">
    <source>
        <dbReference type="Proteomes" id="UP000235965"/>
    </source>
</evidence>
<evidence type="ECO:0000259" key="6">
    <source>
        <dbReference type="PROSITE" id="PS51698"/>
    </source>
</evidence>
<evidence type="ECO:0000313" key="7">
    <source>
        <dbReference type="EMBL" id="PNF20385.1"/>
    </source>
</evidence>
<feature type="repeat" description="WD" evidence="4">
    <location>
        <begin position="148"/>
        <end position="189"/>
    </location>
</feature>
<dbReference type="EMBL" id="NEVH01020945">
    <property type="protein sequence ID" value="PNF20385.1"/>
    <property type="molecule type" value="Genomic_DNA"/>
</dbReference>
<dbReference type="InterPro" id="IPR013083">
    <property type="entry name" value="Znf_RING/FYVE/PHD"/>
</dbReference>
<dbReference type="Gene3D" id="1.10.150.50">
    <property type="entry name" value="Transcription Factor, Ets-1"/>
    <property type="match status" value="1"/>
</dbReference>
<dbReference type="InterPro" id="IPR019775">
    <property type="entry name" value="WD40_repeat_CS"/>
</dbReference>
<organism evidence="7 8">
    <name type="scientific">Cryptotermes secundus</name>
    <dbReference type="NCBI Taxonomy" id="105785"/>
    <lineage>
        <taxon>Eukaryota</taxon>
        <taxon>Metazoa</taxon>
        <taxon>Ecdysozoa</taxon>
        <taxon>Arthropoda</taxon>
        <taxon>Hexapoda</taxon>
        <taxon>Insecta</taxon>
        <taxon>Pterygota</taxon>
        <taxon>Neoptera</taxon>
        <taxon>Polyneoptera</taxon>
        <taxon>Dictyoptera</taxon>
        <taxon>Blattodea</taxon>
        <taxon>Blattoidea</taxon>
        <taxon>Termitoidae</taxon>
        <taxon>Kalotermitidae</taxon>
        <taxon>Cryptotermitinae</taxon>
        <taxon>Cryptotermes</taxon>
    </lineage>
</organism>
<dbReference type="Pfam" id="PF00400">
    <property type="entry name" value="WD40"/>
    <property type="match status" value="14"/>
</dbReference>